<proteinExistence type="predicted"/>
<dbReference type="Gene3D" id="3.40.50.300">
    <property type="entry name" value="P-loop containing nucleotide triphosphate hydrolases"/>
    <property type="match status" value="1"/>
</dbReference>
<evidence type="ECO:0000313" key="1">
    <source>
        <dbReference type="EMBL" id="TSC92915.1"/>
    </source>
</evidence>
<comment type="caution">
    <text evidence="1">The sequence shown here is derived from an EMBL/GenBank/DDBJ whole genome shotgun (WGS) entry which is preliminary data.</text>
</comment>
<dbReference type="PANTHER" id="PTHR11669:SF8">
    <property type="entry name" value="DNA POLYMERASE III SUBUNIT DELTA"/>
    <property type="match status" value="1"/>
</dbReference>
<dbReference type="EMBL" id="VMGN01000059">
    <property type="protein sequence ID" value="TSC92915.1"/>
    <property type="molecule type" value="Genomic_DNA"/>
</dbReference>
<protein>
    <submittedName>
        <fullName evidence="1">DNA polymerase III subunit delta</fullName>
    </submittedName>
</protein>
<dbReference type="SUPFAM" id="SSF52540">
    <property type="entry name" value="P-loop containing nucleoside triphosphate hydrolases"/>
    <property type="match status" value="1"/>
</dbReference>
<dbReference type="GO" id="GO:0006261">
    <property type="term" value="P:DNA-templated DNA replication"/>
    <property type="evidence" value="ECO:0007669"/>
    <property type="project" value="TreeGrafter"/>
</dbReference>
<dbReference type="Pfam" id="PF13177">
    <property type="entry name" value="DNA_pol3_delta2"/>
    <property type="match status" value="1"/>
</dbReference>
<reference evidence="1 2" key="1">
    <citation type="submission" date="2017-07" db="EMBL/GenBank/DDBJ databases">
        <title>Mechanisms for carbon and nitrogen cycling indicate functional differentiation within the Candidate Phyla Radiation.</title>
        <authorList>
            <person name="Danczak R.E."/>
            <person name="Johnston M.D."/>
            <person name="Kenah C."/>
            <person name="Slattery M."/>
            <person name="Wrighton K.C."/>
            <person name="Wilkins M.J."/>
        </authorList>
    </citation>
    <scope>NUCLEOTIDE SEQUENCE [LARGE SCALE GENOMIC DNA]</scope>
    <source>
        <strain evidence="1">Athens1014_28</strain>
    </source>
</reference>
<accession>A0A554LJ55</accession>
<dbReference type="InterPro" id="IPR027417">
    <property type="entry name" value="P-loop_NTPase"/>
</dbReference>
<sequence length="222" mass="24526">MDKSKIKPELGKSYIFFGSDVEKSRKVVIAMSEKLEISKFDIIEIAPDENKENSKGEISISTVREAISKISTTAGYGRGKMLIVKNADRLGIAAANALLKTLEEPSKNTIICLLSADNDLIPTIVSRCQIIRVFDCVVKSKNAFVPRGGTIKELFFLADNLSKLENPEAEIDGIIAHLRNELIADSSKQNLSRLKMAFSAKRNLRITTNKKLVLENLMIGLS</sequence>
<gene>
    <name evidence="1" type="ORF">Athens101428_781</name>
</gene>
<organism evidence="1 2">
    <name type="scientific">Candidatus Berkelbacteria bacterium Athens1014_28</name>
    <dbReference type="NCBI Taxonomy" id="2017145"/>
    <lineage>
        <taxon>Bacteria</taxon>
        <taxon>Candidatus Berkelbacteria</taxon>
    </lineage>
</organism>
<dbReference type="InterPro" id="IPR050238">
    <property type="entry name" value="DNA_Rep/Repair_Clamp_Loader"/>
</dbReference>
<dbReference type="AlphaFoldDB" id="A0A554LJ55"/>
<name>A0A554LJ55_9BACT</name>
<evidence type="ECO:0000313" key="2">
    <source>
        <dbReference type="Proteomes" id="UP000316495"/>
    </source>
</evidence>
<dbReference type="PANTHER" id="PTHR11669">
    <property type="entry name" value="REPLICATION FACTOR C / DNA POLYMERASE III GAMMA-TAU SUBUNIT"/>
    <property type="match status" value="1"/>
</dbReference>
<dbReference type="Proteomes" id="UP000316495">
    <property type="component" value="Unassembled WGS sequence"/>
</dbReference>